<dbReference type="Proteomes" id="UP000032633">
    <property type="component" value="Chromosome"/>
</dbReference>
<comment type="function">
    <text evidence="5">Required for morphogenesis and for the elongation of the flagellar filament by facilitating polymerization of the flagellin monomers at the tip of growing filament. Forms a capping structure, which prevents flagellin subunits (transported through the central channel of the flagellum) from leaking out without polymerization at the distal end.</text>
</comment>
<evidence type="ECO:0000256" key="5">
    <source>
        <dbReference type="RuleBase" id="RU362066"/>
    </source>
</evidence>
<dbReference type="GO" id="GO:0005576">
    <property type="term" value="C:extracellular region"/>
    <property type="evidence" value="ECO:0007669"/>
    <property type="project" value="UniProtKB-SubCell"/>
</dbReference>
<comment type="subunit">
    <text evidence="2 5">Homopentamer.</text>
</comment>
<dbReference type="PANTHER" id="PTHR30288:SF0">
    <property type="entry name" value="FLAGELLAR HOOK-ASSOCIATED PROTEIN 2"/>
    <property type="match status" value="1"/>
</dbReference>
<dbReference type="EMBL" id="CP011058">
    <property type="protein sequence ID" value="AJY77596.1"/>
    <property type="molecule type" value="Genomic_DNA"/>
</dbReference>
<keyword evidence="5" id="KW-0964">Secreted</keyword>
<dbReference type="Pfam" id="PF02465">
    <property type="entry name" value="FliD_N"/>
    <property type="match status" value="1"/>
</dbReference>
<dbReference type="KEGG" id="pbj:VN24_07895"/>
<evidence type="ECO:0000256" key="4">
    <source>
        <dbReference type="ARBA" id="ARBA00023143"/>
    </source>
</evidence>
<dbReference type="InterPro" id="IPR003481">
    <property type="entry name" value="FliD_N"/>
</dbReference>
<keyword evidence="10" id="KW-1185">Reference proteome</keyword>
<feature type="compositionally biased region" description="Low complexity" evidence="6">
    <location>
        <begin position="58"/>
        <end position="73"/>
    </location>
</feature>
<reference evidence="10" key="2">
    <citation type="submission" date="2015-03" db="EMBL/GenBank/DDBJ databases">
        <title>Genome sequence of Paenibacillus beijingensis strain DSM 24997T.</title>
        <authorList>
            <person name="Kwak Y."/>
            <person name="Shin J.-H."/>
        </authorList>
    </citation>
    <scope>NUCLEOTIDE SEQUENCE [LARGE SCALE GENOMIC DNA]</scope>
    <source>
        <strain evidence="10">DSM 24997</strain>
    </source>
</reference>
<comment type="subcellular location">
    <subcellularLocation>
        <location evidence="5">Secreted</location>
    </subcellularLocation>
    <subcellularLocation>
        <location evidence="5">Bacterial flagellum</location>
    </subcellularLocation>
</comment>
<evidence type="ECO:0000259" key="7">
    <source>
        <dbReference type="Pfam" id="PF02465"/>
    </source>
</evidence>
<keyword evidence="4 5" id="KW-0975">Bacterial flagellum</keyword>
<dbReference type="PANTHER" id="PTHR30288">
    <property type="entry name" value="FLAGELLAR CAP/ASSEMBLY PROTEIN FLID"/>
    <property type="match status" value="1"/>
</dbReference>
<sequence length="479" mass="50906">MVKTLMKAENSKLDKLKQKQTTINWQQEAYRDVSTSLVDFRNNKLAKYNTATSMSARTSEVTGNTSSVSVTSTSSAANGSLSVTVGSLATAANTMVQLNGAPIDSSKTMGNLGLFVQDSGSSDPDSGKLTIGGADIVYNKNDTLSGVLAKINADKGANVTAMLDSQSGLLSITSNTTGNKSITISGMGGITSSAVTAGEDAQYKVNGLSMKSASNNVTVNGFSLQLKAESGSSGASTITSKVDTDSILNTIKSFITDYNSVLDQVNGKLNEQRYRSFTPLSDAQKADMKESEVELWEKKARSGLISDDTILSSMISDMRVAAVAVVSTGDSSITNIQSVGINTGKWNEYGKLVIEDESKLRQSIEQNPDAVMALFTAKGSDSSPASSDTGLFNKLSDTVMSSLQRLSEKAGTSSYSTDKSGAFIASSMLSEQVRDLQKRIDNMNSYLMSKENQYYKQFTAMETAINRYSSQSSAFSGNM</sequence>
<keyword evidence="3" id="KW-0175">Coiled coil</keyword>
<feature type="domain" description="Flagellar hook-associated protein 2 C-terminal" evidence="8">
    <location>
        <begin position="198"/>
        <end position="468"/>
    </location>
</feature>
<name>A0A0D5NQP6_9BACL</name>
<evidence type="ECO:0000256" key="1">
    <source>
        <dbReference type="ARBA" id="ARBA00009764"/>
    </source>
</evidence>
<dbReference type="InterPro" id="IPR010809">
    <property type="entry name" value="FliD_C"/>
</dbReference>
<dbReference type="PATRIC" id="fig|1126833.4.peg.1738"/>
<evidence type="ECO:0000313" key="10">
    <source>
        <dbReference type="Proteomes" id="UP000032633"/>
    </source>
</evidence>
<dbReference type="GO" id="GO:0071973">
    <property type="term" value="P:bacterial-type flagellum-dependent cell motility"/>
    <property type="evidence" value="ECO:0007669"/>
    <property type="project" value="TreeGrafter"/>
</dbReference>
<protein>
    <recommendedName>
        <fullName evidence="5">Flagellar hook-associated protein 2</fullName>
        <shortName evidence="5">HAP2</shortName>
    </recommendedName>
    <alternativeName>
        <fullName evidence="5">Flagellar cap protein</fullName>
    </alternativeName>
</protein>
<dbReference type="GO" id="GO:0009421">
    <property type="term" value="C:bacterial-type flagellum filament cap"/>
    <property type="evidence" value="ECO:0007669"/>
    <property type="project" value="InterPro"/>
</dbReference>
<dbReference type="AlphaFoldDB" id="A0A0D5NQP6"/>
<dbReference type="GO" id="GO:0009424">
    <property type="term" value="C:bacterial-type flagellum hook"/>
    <property type="evidence" value="ECO:0007669"/>
    <property type="project" value="UniProtKB-UniRule"/>
</dbReference>
<dbReference type="GO" id="GO:0007155">
    <property type="term" value="P:cell adhesion"/>
    <property type="evidence" value="ECO:0007669"/>
    <property type="project" value="InterPro"/>
</dbReference>
<dbReference type="STRING" id="1126833.VN24_07895"/>
<dbReference type="Pfam" id="PF07195">
    <property type="entry name" value="FliD_C"/>
    <property type="match status" value="1"/>
</dbReference>
<comment type="similarity">
    <text evidence="1 5">Belongs to the FliD family.</text>
</comment>
<feature type="region of interest" description="Disordered" evidence="6">
    <location>
        <begin position="53"/>
        <end position="73"/>
    </location>
</feature>
<accession>A0A0D5NQP6</accession>
<feature type="domain" description="Flagellar hook-associated protein 2 N-terminal" evidence="7">
    <location>
        <begin position="1"/>
        <end position="92"/>
    </location>
</feature>
<dbReference type="HOGENOM" id="CLU_015182_0_2_9"/>
<evidence type="ECO:0000256" key="6">
    <source>
        <dbReference type="SAM" id="MobiDB-lite"/>
    </source>
</evidence>
<evidence type="ECO:0000259" key="8">
    <source>
        <dbReference type="Pfam" id="PF07195"/>
    </source>
</evidence>
<evidence type="ECO:0000256" key="2">
    <source>
        <dbReference type="ARBA" id="ARBA00011255"/>
    </source>
</evidence>
<reference evidence="9 10" key="1">
    <citation type="journal article" date="2015" name="J. Biotechnol.">
        <title>Complete genome sequence of Paenibacillus beijingensis 7188(T) (=DSM 24997(T)), a novel rhizobacterium from jujube garden soil.</title>
        <authorList>
            <person name="Kwak Y."/>
            <person name="Shin J.H."/>
        </authorList>
    </citation>
    <scope>NUCLEOTIDE SEQUENCE [LARGE SCALE GENOMIC DNA]</scope>
    <source>
        <strain evidence="9 10">DSM 24997</strain>
    </source>
</reference>
<dbReference type="InterPro" id="IPR040026">
    <property type="entry name" value="FliD"/>
</dbReference>
<organism evidence="9 10">
    <name type="scientific">Paenibacillus beijingensis</name>
    <dbReference type="NCBI Taxonomy" id="1126833"/>
    <lineage>
        <taxon>Bacteria</taxon>
        <taxon>Bacillati</taxon>
        <taxon>Bacillota</taxon>
        <taxon>Bacilli</taxon>
        <taxon>Bacillales</taxon>
        <taxon>Paenibacillaceae</taxon>
        <taxon>Paenibacillus</taxon>
    </lineage>
</organism>
<gene>
    <name evidence="9" type="ORF">VN24_07895</name>
</gene>
<proteinExistence type="inferred from homology"/>
<evidence type="ECO:0000256" key="3">
    <source>
        <dbReference type="ARBA" id="ARBA00023054"/>
    </source>
</evidence>
<evidence type="ECO:0000313" key="9">
    <source>
        <dbReference type="EMBL" id="AJY77596.1"/>
    </source>
</evidence>